<keyword evidence="1" id="KW-1133">Transmembrane helix</keyword>
<evidence type="ECO:0000256" key="1">
    <source>
        <dbReference type="SAM" id="Phobius"/>
    </source>
</evidence>
<keyword evidence="1" id="KW-0812">Transmembrane</keyword>
<dbReference type="EMBL" id="RQZG01000011">
    <property type="protein sequence ID" value="RRD04442.1"/>
    <property type="molecule type" value="Genomic_DNA"/>
</dbReference>
<feature type="transmembrane region" description="Helical" evidence="1">
    <location>
        <begin position="191"/>
        <end position="208"/>
    </location>
</feature>
<comment type="caution">
    <text evidence="2">The sequence shown here is derived from an EMBL/GenBank/DDBJ whole genome shotgun (WGS) entry which is preliminary data.</text>
</comment>
<protein>
    <submittedName>
        <fullName evidence="2">Uncharacterized protein</fullName>
    </submittedName>
</protein>
<name>A0A3P1T4K6_9ACTN</name>
<dbReference type="RefSeq" id="WP_124845072.1">
    <property type="nucleotide sequence ID" value="NZ_RQZG01000011.1"/>
</dbReference>
<keyword evidence="1" id="KW-0472">Membrane</keyword>
<accession>A0A3P1T4K6</accession>
<gene>
    <name evidence="2" type="ORF">EII34_10295</name>
</gene>
<feature type="transmembrane region" description="Helical" evidence="1">
    <location>
        <begin position="117"/>
        <end position="138"/>
    </location>
</feature>
<reference evidence="2 3" key="1">
    <citation type="submission" date="2018-11" db="EMBL/GenBank/DDBJ databases">
        <title>Genomes From Bacteria Associated with the Canine Oral Cavity: a Test Case for Automated Genome-Based Taxonomic Assignment.</title>
        <authorList>
            <person name="Coil D.A."/>
            <person name="Jospin G."/>
            <person name="Darling A.E."/>
            <person name="Wallis C."/>
            <person name="Davis I.J."/>
            <person name="Harris S."/>
            <person name="Eisen J.A."/>
            <person name="Holcombe L.J."/>
            <person name="O'Flynn C."/>
        </authorList>
    </citation>
    <scope>NUCLEOTIDE SEQUENCE [LARGE SCALE GENOMIC DNA]</scope>
    <source>
        <strain evidence="2 3">OH887_COT-365</strain>
    </source>
</reference>
<feature type="transmembrane region" description="Helical" evidence="1">
    <location>
        <begin position="150"/>
        <end position="170"/>
    </location>
</feature>
<dbReference type="Proteomes" id="UP000280819">
    <property type="component" value="Unassembled WGS sequence"/>
</dbReference>
<dbReference type="OrthoDB" id="5140500at2"/>
<dbReference type="AlphaFoldDB" id="A0A3P1T4K6"/>
<evidence type="ECO:0000313" key="3">
    <source>
        <dbReference type="Proteomes" id="UP000280819"/>
    </source>
</evidence>
<sequence length="248" mass="26698">MIEALNGLLKTLRDWRHDGSQAYELICCAAAVLTLISFATQQPPSRVLAAGVHLLGADTVATWLTSHIPLLNAGPFPEASAAVVLVIAVLLLMMITKPFFDAALDNVSVDLQIRGLVYSRAAGTFWILLMIAAQLAPLNWDTLTLIPRTPLLSTFATMIVVAGGTFLWVAHVKKSPTVGEGCPRIVTSGKALLMTFAALLAALVAPFIDVTHWASTTESAILRETKRDLAAYRYRKPSGAVPLERVPE</sequence>
<evidence type="ECO:0000313" key="2">
    <source>
        <dbReference type="EMBL" id="RRD04442.1"/>
    </source>
</evidence>
<organism evidence="2 3">
    <name type="scientific">Arachnia propionica</name>
    <dbReference type="NCBI Taxonomy" id="1750"/>
    <lineage>
        <taxon>Bacteria</taxon>
        <taxon>Bacillati</taxon>
        <taxon>Actinomycetota</taxon>
        <taxon>Actinomycetes</taxon>
        <taxon>Propionibacteriales</taxon>
        <taxon>Propionibacteriaceae</taxon>
        <taxon>Arachnia</taxon>
    </lineage>
</organism>
<proteinExistence type="predicted"/>
<feature type="transmembrane region" description="Helical" evidence="1">
    <location>
        <begin position="20"/>
        <end position="40"/>
    </location>
</feature>
<feature type="transmembrane region" description="Helical" evidence="1">
    <location>
        <begin position="76"/>
        <end position="96"/>
    </location>
</feature>